<proteinExistence type="predicted"/>
<keyword evidence="4" id="KW-1185">Reference proteome</keyword>
<reference evidence="3 4" key="1">
    <citation type="submission" date="2021-03" db="EMBL/GenBank/DDBJ databases">
        <title>Genomic Encyclopedia of Type Strains, Phase IV (KMG-IV): sequencing the most valuable type-strain genomes for metagenomic binning, comparative biology and taxonomic classification.</title>
        <authorList>
            <person name="Goeker M."/>
        </authorList>
    </citation>
    <scope>NUCLEOTIDE SEQUENCE [LARGE SCALE GENOMIC DNA]</scope>
    <source>
        <strain evidence="3 4">DSM 26048</strain>
    </source>
</reference>
<sequence>MEHTIYIQIGNKIRALRKAQGLTQGDIGKIIGLSRASVTNIEKGRHKVQLHVLYDISQALHTDLIEIIS</sequence>
<organism evidence="3 4">
    <name type="scientific">Paenibacillus eucommiae</name>
    <dbReference type="NCBI Taxonomy" id="1355755"/>
    <lineage>
        <taxon>Bacteria</taxon>
        <taxon>Bacillati</taxon>
        <taxon>Bacillota</taxon>
        <taxon>Bacilli</taxon>
        <taxon>Bacillales</taxon>
        <taxon>Paenibacillaceae</taxon>
        <taxon>Paenibacillus</taxon>
    </lineage>
</organism>
<feature type="domain" description="HTH cro/C1-type" evidence="2">
    <location>
        <begin position="13"/>
        <end position="67"/>
    </location>
</feature>
<evidence type="ECO:0000313" key="4">
    <source>
        <dbReference type="Proteomes" id="UP001519287"/>
    </source>
</evidence>
<dbReference type="Pfam" id="PF01381">
    <property type="entry name" value="HTH_3"/>
    <property type="match status" value="1"/>
</dbReference>
<dbReference type="PROSITE" id="PS50943">
    <property type="entry name" value="HTH_CROC1"/>
    <property type="match status" value="1"/>
</dbReference>
<accession>A0ABS4IUF5</accession>
<dbReference type="SMART" id="SM00530">
    <property type="entry name" value="HTH_XRE"/>
    <property type="match status" value="1"/>
</dbReference>
<evidence type="ECO:0000259" key="2">
    <source>
        <dbReference type="PROSITE" id="PS50943"/>
    </source>
</evidence>
<dbReference type="CDD" id="cd00093">
    <property type="entry name" value="HTH_XRE"/>
    <property type="match status" value="1"/>
</dbReference>
<protein>
    <submittedName>
        <fullName evidence="3">Transcriptional regulator with XRE-family HTH domain</fullName>
    </submittedName>
</protein>
<dbReference type="Proteomes" id="UP001519287">
    <property type="component" value="Unassembled WGS sequence"/>
</dbReference>
<dbReference type="SUPFAM" id="SSF47413">
    <property type="entry name" value="lambda repressor-like DNA-binding domains"/>
    <property type="match status" value="1"/>
</dbReference>
<dbReference type="InterPro" id="IPR010982">
    <property type="entry name" value="Lambda_DNA-bd_dom_sf"/>
</dbReference>
<dbReference type="Gene3D" id="1.10.260.40">
    <property type="entry name" value="lambda repressor-like DNA-binding domains"/>
    <property type="match status" value="1"/>
</dbReference>
<dbReference type="PANTHER" id="PTHR46558:SF11">
    <property type="entry name" value="HTH-TYPE TRANSCRIPTIONAL REGULATOR XRE"/>
    <property type="match status" value="1"/>
</dbReference>
<evidence type="ECO:0000313" key="3">
    <source>
        <dbReference type="EMBL" id="MBP1991188.1"/>
    </source>
</evidence>
<dbReference type="InterPro" id="IPR001387">
    <property type="entry name" value="Cro/C1-type_HTH"/>
</dbReference>
<dbReference type="RefSeq" id="WP_209971959.1">
    <property type="nucleotide sequence ID" value="NZ_JAGGLB010000008.1"/>
</dbReference>
<dbReference type="EMBL" id="JAGGLB010000008">
    <property type="protein sequence ID" value="MBP1991188.1"/>
    <property type="molecule type" value="Genomic_DNA"/>
</dbReference>
<gene>
    <name evidence="3" type="ORF">J2Z66_002795</name>
</gene>
<keyword evidence="1" id="KW-0238">DNA-binding</keyword>
<dbReference type="PANTHER" id="PTHR46558">
    <property type="entry name" value="TRACRIPTIONAL REGULATORY PROTEIN-RELATED-RELATED"/>
    <property type="match status" value="1"/>
</dbReference>
<name>A0ABS4IUF5_9BACL</name>
<comment type="caution">
    <text evidence="3">The sequence shown here is derived from an EMBL/GenBank/DDBJ whole genome shotgun (WGS) entry which is preliminary data.</text>
</comment>
<evidence type="ECO:0000256" key="1">
    <source>
        <dbReference type="ARBA" id="ARBA00023125"/>
    </source>
</evidence>